<name>A0A3L6SKW2_PANMI</name>
<dbReference type="SMART" id="SM00259">
    <property type="entry name" value="ZnF_A20"/>
    <property type="match status" value="1"/>
</dbReference>
<dbReference type="InterPro" id="IPR050652">
    <property type="entry name" value="AN1_A20_ZnFinger"/>
</dbReference>
<dbReference type="Pfam" id="PF01754">
    <property type="entry name" value="zf-A20"/>
    <property type="match status" value="1"/>
</dbReference>
<evidence type="ECO:0000313" key="11">
    <source>
        <dbReference type="Proteomes" id="UP000275267"/>
    </source>
</evidence>
<feature type="domain" description="AN1-type" evidence="9">
    <location>
        <begin position="100"/>
        <end position="146"/>
    </location>
</feature>
<dbReference type="PROSITE" id="PS51039">
    <property type="entry name" value="ZF_AN1"/>
    <property type="match status" value="1"/>
</dbReference>
<keyword evidence="3 6" id="KW-0863">Zinc-finger</keyword>
<protein>
    <submittedName>
        <fullName evidence="10">Zinc finger A20 and AN1 domain-containing stress-associated protein 3-like</fullName>
    </submittedName>
</protein>
<evidence type="ECO:0000256" key="2">
    <source>
        <dbReference type="ARBA" id="ARBA00022723"/>
    </source>
</evidence>
<feature type="compositionally biased region" description="Basic residues" evidence="7">
    <location>
        <begin position="88"/>
        <end position="103"/>
    </location>
</feature>
<keyword evidence="11" id="KW-1185">Reference proteome</keyword>
<evidence type="ECO:0000256" key="4">
    <source>
        <dbReference type="ARBA" id="ARBA00022833"/>
    </source>
</evidence>
<dbReference type="Gene3D" id="1.20.5.4770">
    <property type="match status" value="1"/>
</dbReference>
<keyword evidence="2" id="KW-0479">Metal-binding</keyword>
<dbReference type="SMART" id="SM00154">
    <property type="entry name" value="ZnF_AN1"/>
    <property type="match status" value="1"/>
</dbReference>
<dbReference type="STRING" id="4540.A0A3L6SKW2"/>
<keyword evidence="4" id="KW-0862">Zinc</keyword>
<dbReference type="SUPFAM" id="SSF118310">
    <property type="entry name" value="AN1-like Zinc finger"/>
    <property type="match status" value="1"/>
</dbReference>
<evidence type="ECO:0000256" key="6">
    <source>
        <dbReference type="PROSITE-ProRule" id="PRU00449"/>
    </source>
</evidence>
<evidence type="ECO:0000259" key="8">
    <source>
        <dbReference type="PROSITE" id="PS51036"/>
    </source>
</evidence>
<dbReference type="AlphaFoldDB" id="A0A3L6SKW2"/>
<dbReference type="InterPro" id="IPR035896">
    <property type="entry name" value="AN1-like_Znf"/>
</dbReference>
<reference evidence="11" key="1">
    <citation type="journal article" date="2019" name="Nat. Commun.">
        <title>The genome of broomcorn millet.</title>
        <authorList>
            <person name="Zou C."/>
            <person name="Miki D."/>
            <person name="Li D."/>
            <person name="Tang Q."/>
            <person name="Xiao L."/>
            <person name="Rajput S."/>
            <person name="Deng P."/>
            <person name="Jia W."/>
            <person name="Huang R."/>
            <person name="Zhang M."/>
            <person name="Sun Y."/>
            <person name="Hu J."/>
            <person name="Fu X."/>
            <person name="Schnable P.S."/>
            <person name="Li F."/>
            <person name="Zhang H."/>
            <person name="Feng B."/>
            <person name="Zhu X."/>
            <person name="Liu R."/>
            <person name="Schnable J.C."/>
            <person name="Zhu J.-K."/>
            <person name="Zhang H."/>
        </authorList>
    </citation>
    <scope>NUCLEOTIDE SEQUENCE [LARGE SCALE GENOMIC DNA]</scope>
</reference>
<evidence type="ECO:0000256" key="1">
    <source>
        <dbReference type="ARBA" id="ARBA00003732"/>
    </source>
</evidence>
<evidence type="ECO:0000259" key="9">
    <source>
        <dbReference type="PROSITE" id="PS51039"/>
    </source>
</evidence>
<dbReference type="PANTHER" id="PTHR10634:SF91">
    <property type="entry name" value="AN1-TYPE DOMAIN-CONTAINING PROTEIN"/>
    <property type="match status" value="1"/>
</dbReference>
<evidence type="ECO:0000256" key="7">
    <source>
        <dbReference type="SAM" id="MobiDB-lite"/>
    </source>
</evidence>
<comment type="function">
    <text evidence="1">May be involved in environmental stress response.</text>
</comment>
<feature type="domain" description="A20-type" evidence="8">
    <location>
        <begin position="10"/>
        <end position="44"/>
    </location>
</feature>
<evidence type="ECO:0000256" key="3">
    <source>
        <dbReference type="ARBA" id="ARBA00022771"/>
    </source>
</evidence>
<dbReference type="PROSITE" id="PS51036">
    <property type="entry name" value="ZF_A20"/>
    <property type="match status" value="1"/>
</dbReference>
<feature type="region of interest" description="Disordered" evidence="7">
    <location>
        <begin position="68"/>
        <end position="103"/>
    </location>
</feature>
<dbReference type="SUPFAM" id="SSF57716">
    <property type="entry name" value="Glucocorticoid receptor-like (DNA-binding domain)"/>
    <property type="match status" value="1"/>
</dbReference>
<organism evidence="10 11">
    <name type="scientific">Panicum miliaceum</name>
    <name type="common">Proso millet</name>
    <name type="synonym">Broomcorn millet</name>
    <dbReference type="NCBI Taxonomy" id="4540"/>
    <lineage>
        <taxon>Eukaryota</taxon>
        <taxon>Viridiplantae</taxon>
        <taxon>Streptophyta</taxon>
        <taxon>Embryophyta</taxon>
        <taxon>Tracheophyta</taxon>
        <taxon>Spermatophyta</taxon>
        <taxon>Magnoliopsida</taxon>
        <taxon>Liliopsida</taxon>
        <taxon>Poales</taxon>
        <taxon>Poaceae</taxon>
        <taxon>PACMAD clade</taxon>
        <taxon>Panicoideae</taxon>
        <taxon>Panicodae</taxon>
        <taxon>Paniceae</taxon>
        <taxon>Panicinae</taxon>
        <taxon>Panicum</taxon>
        <taxon>Panicum sect. Panicum</taxon>
    </lineage>
</organism>
<evidence type="ECO:0000256" key="5">
    <source>
        <dbReference type="ARBA" id="ARBA00023016"/>
    </source>
</evidence>
<proteinExistence type="predicted"/>
<accession>A0A3L6SKW2</accession>
<sequence length="148" mass="15071">MSSFQQQESPRTPGQCAAGCGFYGSPDTSDMCSVCHEKQYCPGASFAADASRSAAASAMVGAAASSTAAANKPAAGVSSAEARLPKAPPRRRPPAAARAPKKAPRCAACHKEAGLAGFVCRCGETFCRAHCFVEQHGCSLDSMGAGRL</sequence>
<dbReference type="InterPro" id="IPR000058">
    <property type="entry name" value="Znf_AN1"/>
</dbReference>
<comment type="caution">
    <text evidence="10">The sequence shown here is derived from an EMBL/GenBank/DDBJ whole genome shotgun (WGS) entry which is preliminary data.</text>
</comment>
<dbReference type="GO" id="GO:0008270">
    <property type="term" value="F:zinc ion binding"/>
    <property type="evidence" value="ECO:0007669"/>
    <property type="project" value="UniProtKB-KW"/>
</dbReference>
<dbReference type="GO" id="GO:0003677">
    <property type="term" value="F:DNA binding"/>
    <property type="evidence" value="ECO:0007669"/>
    <property type="project" value="InterPro"/>
</dbReference>
<dbReference type="Gene3D" id="4.10.1110.10">
    <property type="entry name" value="AN1-like Zinc finger"/>
    <property type="match status" value="1"/>
</dbReference>
<keyword evidence="5" id="KW-0346">Stress response</keyword>
<evidence type="ECO:0000313" key="10">
    <source>
        <dbReference type="EMBL" id="RLN23278.1"/>
    </source>
</evidence>
<gene>
    <name evidence="10" type="ORF">C2845_PM07G16230</name>
</gene>
<dbReference type="PANTHER" id="PTHR10634">
    <property type="entry name" value="AN1-TYPE ZINC FINGER PROTEIN"/>
    <property type="match status" value="1"/>
</dbReference>
<dbReference type="EMBL" id="PQIB02000004">
    <property type="protein sequence ID" value="RLN23278.1"/>
    <property type="molecule type" value="Genomic_DNA"/>
</dbReference>
<dbReference type="InterPro" id="IPR002653">
    <property type="entry name" value="Znf_A20"/>
</dbReference>
<dbReference type="OrthoDB" id="428577at2759"/>
<dbReference type="Proteomes" id="UP000275267">
    <property type="component" value="Unassembled WGS sequence"/>
</dbReference>